<protein>
    <submittedName>
        <fullName evidence="1">Uncharacterized protein</fullName>
    </submittedName>
</protein>
<name>A0A0C2SFA8_AMAMK</name>
<sequence>MVSSLPVSLMLQVVYKVAESTEERVDEWVVQAKFERFKRSEAATRWWLDGLQPWEMDTVDCEGVIRNVSPNYDVAYFMIANDVTVVTRGSSSIATPSTLSQSFRRQRSFFRCYTSMLTIAI</sequence>
<dbReference type="HOGENOM" id="CLU_2037486_0_0_1"/>
<proteinExistence type="predicted"/>
<dbReference type="EMBL" id="KN818280">
    <property type="protein sequence ID" value="KIL61760.1"/>
    <property type="molecule type" value="Genomic_DNA"/>
</dbReference>
<gene>
    <name evidence="1" type="ORF">M378DRAFT_166553</name>
</gene>
<keyword evidence="2" id="KW-1185">Reference proteome</keyword>
<evidence type="ECO:0000313" key="2">
    <source>
        <dbReference type="Proteomes" id="UP000054549"/>
    </source>
</evidence>
<reference evidence="1 2" key="1">
    <citation type="submission" date="2014-04" db="EMBL/GenBank/DDBJ databases">
        <title>Evolutionary Origins and Diversification of the Mycorrhizal Mutualists.</title>
        <authorList>
            <consortium name="DOE Joint Genome Institute"/>
            <consortium name="Mycorrhizal Genomics Consortium"/>
            <person name="Kohler A."/>
            <person name="Kuo A."/>
            <person name="Nagy L.G."/>
            <person name="Floudas D."/>
            <person name="Copeland A."/>
            <person name="Barry K.W."/>
            <person name="Cichocki N."/>
            <person name="Veneault-Fourrey C."/>
            <person name="LaButti K."/>
            <person name="Lindquist E.A."/>
            <person name="Lipzen A."/>
            <person name="Lundell T."/>
            <person name="Morin E."/>
            <person name="Murat C."/>
            <person name="Riley R."/>
            <person name="Ohm R."/>
            <person name="Sun H."/>
            <person name="Tunlid A."/>
            <person name="Henrissat B."/>
            <person name="Grigoriev I.V."/>
            <person name="Hibbett D.S."/>
            <person name="Martin F."/>
        </authorList>
    </citation>
    <scope>NUCLEOTIDE SEQUENCE [LARGE SCALE GENOMIC DNA]</scope>
    <source>
        <strain evidence="1 2">Koide BX008</strain>
    </source>
</reference>
<evidence type="ECO:0000313" key="1">
    <source>
        <dbReference type="EMBL" id="KIL61760.1"/>
    </source>
</evidence>
<dbReference type="InParanoid" id="A0A0C2SFA8"/>
<dbReference type="Proteomes" id="UP000054549">
    <property type="component" value="Unassembled WGS sequence"/>
</dbReference>
<dbReference type="AlphaFoldDB" id="A0A0C2SFA8"/>
<accession>A0A0C2SFA8</accession>
<organism evidence="1 2">
    <name type="scientific">Amanita muscaria (strain Koide BX008)</name>
    <dbReference type="NCBI Taxonomy" id="946122"/>
    <lineage>
        <taxon>Eukaryota</taxon>
        <taxon>Fungi</taxon>
        <taxon>Dikarya</taxon>
        <taxon>Basidiomycota</taxon>
        <taxon>Agaricomycotina</taxon>
        <taxon>Agaricomycetes</taxon>
        <taxon>Agaricomycetidae</taxon>
        <taxon>Agaricales</taxon>
        <taxon>Pluteineae</taxon>
        <taxon>Amanitaceae</taxon>
        <taxon>Amanita</taxon>
    </lineage>
</organism>